<accession>A0A6B3N5B7</accession>
<evidence type="ECO:0000256" key="2">
    <source>
        <dbReference type="RuleBase" id="RU003749"/>
    </source>
</evidence>
<dbReference type="NCBIfam" id="TIGR00377">
    <property type="entry name" value="ant_ant_sig"/>
    <property type="match status" value="1"/>
</dbReference>
<comment type="caution">
    <text evidence="4">The sequence shown here is derived from an EMBL/GenBank/DDBJ whole genome shotgun (WGS) entry which is preliminary data.</text>
</comment>
<feature type="domain" description="STAS" evidence="3">
    <location>
        <begin position="1"/>
        <end position="109"/>
    </location>
</feature>
<proteinExistence type="inferred from homology"/>
<dbReference type="AlphaFoldDB" id="A0A6B3N5B7"/>
<reference evidence="4" key="1">
    <citation type="submission" date="2019-11" db="EMBL/GenBank/DDBJ databases">
        <title>Genomic insights into an expanded diversity of filamentous marine cyanobacteria reveals the extraordinary biosynthetic potential of Moorea and Okeania.</title>
        <authorList>
            <person name="Ferreira Leao T."/>
            <person name="Wang M."/>
            <person name="Moss N."/>
            <person name="Da Silva R."/>
            <person name="Sanders J."/>
            <person name="Nurk S."/>
            <person name="Gurevich A."/>
            <person name="Humphrey G."/>
            <person name="Reher R."/>
            <person name="Zhu Q."/>
            <person name="Belda-Ferre P."/>
            <person name="Glukhov E."/>
            <person name="Rex R."/>
            <person name="Dorrestein P.C."/>
            <person name="Knight R."/>
            <person name="Pevzner P."/>
            <person name="Gerwick W.H."/>
            <person name="Gerwick L."/>
        </authorList>
    </citation>
    <scope>NUCLEOTIDE SEQUENCE</scope>
    <source>
        <strain evidence="4">SIO1C4</strain>
    </source>
</reference>
<dbReference type="Pfam" id="PF01740">
    <property type="entry name" value="STAS"/>
    <property type="match status" value="1"/>
</dbReference>
<name>A0A6B3N5B7_9CYAN</name>
<comment type="similarity">
    <text evidence="1 2">Belongs to the anti-sigma-factor antagonist family.</text>
</comment>
<dbReference type="SUPFAM" id="SSF52091">
    <property type="entry name" value="SpoIIaa-like"/>
    <property type="match status" value="1"/>
</dbReference>
<dbReference type="PROSITE" id="PS50801">
    <property type="entry name" value="STAS"/>
    <property type="match status" value="1"/>
</dbReference>
<sequence>MKIKTKEIEGVTVVFVAGEIDAKTAPTLQQQVIPLIEPGNKIILDLSNVPYMSSAGLRMLLSLYRQITAKNVKLVLVGLVEEIKDTMSITGFLSFFTTSETMELGLQVLK</sequence>
<dbReference type="Gene3D" id="3.30.750.24">
    <property type="entry name" value="STAS domain"/>
    <property type="match status" value="1"/>
</dbReference>
<dbReference type="InterPro" id="IPR036513">
    <property type="entry name" value="STAS_dom_sf"/>
</dbReference>
<dbReference type="InterPro" id="IPR003658">
    <property type="entry name" value="Anti-sigma_ant"/>
</dbReference>
<evidence type="ECO:0000259" key="3">
    <source>
        <dbReference type="PROSITE" id="PS50801"/>
    </source>
</evidence>
<dbReference type="CDD" id="cd07043">
    <property type="entry name" value="STAS_anti-anti-sigma_factors"/>
    <property type="match status" value="1"/>
</dbReference>
<organism evidence="4">
    <name type="scientific">Symploca sp. SIO1C4</name>
    <dbReference type="NCBI Taxonomy" id="2607765"/>
    <lineage>
        <taxon>Bacteria</taxon>
        <taxon>Bacillati</taxon>
        <taxon>Cyanobacteriota</taxon>
        <taxon>Cyanophyceae</taxon>
        <taxon>Coleofasciculales</taxon>
        <taxon>Coleofasciculaceae</taxon>
        <taxon>Symploca</taxon>
    </lineage>
</organism>
<evidence type="ECO:0000313" key="4">
    <source>
        <dbReference type="EMBL" id="NER28309.1"/>
    </source>
</evidence>
<evidence type="ECO:0000256" key="1">
    <source>
        <dbReference type="ARBA" id="ARBA00009013"/>
    </source>
</evidence>
<dbReference type="PANTHER" id="PTHR33495:SF14">
    <property type="entry name" value="ANTI-SIGMA FACTOR ANTAGONIST"/>
    <property type="match status" value="1"/>
</dbReference>
<dbReference type="EMBL" id="JAAHFQ010000196">
    <property type="protein sequence ID" value="NER28309.1"/>
    <property type="molecule type" value="Genomic_DNA"/>
</dbReference>
<dbReference type="InterPro" id="IPR002645">
    <property type="entry name" value="STAS_dom"/>
</dbReference>
<gene>
    <name evidence="4" type="ORF">F6J89_11905</name>
</gene>
<dbReference type="GO" id="GO:0043856">
    <property type="term" value="F:anti-sigma factor antagonist activity"/>
    <property type="evidence" value="ECO:0007669"/>
    <property type="project" value="InterPro"/>
</dbReference>
<protein>
    <recommendedName>
        <fullName evidence="2">Anti-sigma factor antagonist</fullName>
    </recommendedName>
</protein>
<dbReference type="PANTHER" id="PTHR33495">
    <property type="entry name" value="ANTI-SIGMA FACTOR ANTAGONIST TM_1081-RELATED-RELATED"/>
    <property type="match status" value="1"/>
</dbReference>